<organism evidence="5 6">
    <name type="scientific">Lichtheimia ornata</name>
    <dbReference type="NCBI Taxonomy" id="688661"/>
    <lineage>
        <taxon>Eukaryota</taxon>
        <taxon>Fungi</taxon>
        <taxon>Fungi incertae sedis</taxon>
        <taxon>Mucoromycota</taxon>
        <taxon>Mucoromycotina</taxon>
        <taxon>Mucoromycetes</taxon>
        <taxon>Mucorales</taxon>
        <taxon>Lichtheimiaceae</taxon>
        <taxon>Lichtheimia</taxon>
    </lineage>
</organism>
<keyword evidence="1" id="KW-0677">Repeat</keyword>
<dbReference type="Proteomes" id="UP001234581">
    <property type="component" value="Unassembled WGS sequence"/>
</dbReference>
<dbReference type="GO" id="GO:0085020">
    <property type="term" value="P:protein K6-linked ubiquitination"/>
    <property type="evidence" value="ECO:0007669"/>
    <property type="project" value="TreeGrafter"/>
</dbReference>
<dbReference type="InterPro" id="IPR036770">
    <property type="entry name" value="Ankyrin_rpt-contain_sf"/>
</dbReference>
<evidence type="ECO:0008006" key="7">
    <source>
        <dbReference type="Google" id="ProtNLM"/>
    </source>
</evidence>
<dbReference type="PRINTS" id="PR01415">
    <property type="entry name" value="ANKYRIN"/>
</dbReference>
<dbReference type="SUPFAM" id="SSF48403">
    <property type="entry name" value="Ankyrin repeat"/>
    <property type="match status" value="1"/>
</dbReference>
<evidence type="ECO:0000256" key="3">
    <source>
        <dbReference type="PROSITE-ProRule" id="PRU00023"/>
    </source>
</evidence>
<dbReference type="RefSeq" id="XP_058349079.1">
    <property type="nucleotide sequence ID" value="XM_058480556.1"/>
</dbReference>
<dbReference type="PROSITE" id="PS50297">
    <property type="entry name" value="ANK_REP_REGION"/>
    <property type="match status" value="1"/>
</dbReference>
<dbReference type="GO" id="GO:0004842">
    <property type="term" value="F:ubiquitin-protein transferase activity"/>
    <property type="evidence" value="ECO:0007669"/>
    <property type="project" value="TreeGrafter"/>
</dbReference>
<feature type="compositionally biased region" description="Acidic residues" evidence="4">
    <location>
        <begin position="145"/>
        <end position="167"/>
    </location>
</feature>
<dbReference type="PANTHER" id="PTHR24171">
    <property type="entry name" value="ANKYRIN REPEAT DOMAIN-CONTAINING PROTEIN 39-RELATED"/>
    <property type="match status" value="1"/>
</dbReference>
<dbReference type="SMART" id="SM00248">
    <property type="entry name" value="ANK"/>
    <property type="match status" value="3"/>
</dbReference>
<dbReference type="Gene3D" id="1.25.40.20">
    <property type="entry name" value="Ankyrin repeat-containing domain"/>
    <property type="match status" value="1"/>
</dbReference>
<sequence length="167" mass="18077">MTNQDGATNNELMLATCRNDQEDTLEEILNDGSCDPNFVDGAGNTAAHYAAKAGSIGCLELLVNLDDIDLNVKNRLEGDTPLHKAVQYQDEDLPMAIAMVEILLEGGADPSIENRNKLTPILLVNPKNTELKEMLEQGTAAFQMDDSDIADDDAHDDDGDSDDQPSD</sequence>
<evidence type="ECO:0000256" key="1">
    <source>
        <dbReference type="ARBA" id="ARBA00022737"/>
    </source>
</evidence>
<name>A0AAD7Y5P5_9FUNG</name>
<dbReference type="AlphaFoldDB" id="A0AAD7Y5P5"/>
<protein>
    <recommendedName>
        <fullName evidence="7">Ankyrin</fullName>
    </recommendedName>
</protein>
<evidence type="ECO:0000256" key="4">
    <source>
        <dbReference type="SAM" id="MobiDB-lite"/>
    </source>
</evidence>
<feature type="region of interest" description="Disordered" evidence="4">
    <location>
        <begin position="137"/>
        <end position="167"/>
    </location>
</feature>
<keyword evidence="2 3" id="KW-0040">ANK repeat</keyword>
<reference evidence="5 6" key="1">
    <citation type="submission" date="2023-03" db="EMBL/GenBank/DDBJ databases">
        <title>Genome sequence of Lichtheimia ornata CBS 291.66.</title>
        <authorList>
            <person name="Mohabir J.T."/>
            <person name="Shea T.P."/>
            <person name="Kurbessoian T."/>
            <person name="Berby B."/>
            <person name="Fontaine J."/>
            <person name="Livny J."/>
            <person name="Gnirke A."/>
            <person name="Stajich J.E."/>
            <person name="Cuomo C.A."/>
        </authorList>
    </citation>
    <scope>NUCLEOTIDE SEQUENCE [LARGE SCALE GENOMIC DNA]</scope>
    <source>
        <strain evidence="5">CBS 291.66</strain>
    </source>
</reference>
<gene>
    <name evidence="5" type="ORF">O0I10_000446</name>
</gene>
<dbReference type="InterPro" id="IPR002110">
    <property type="entry name" value="Ankyrin_rpt"/>
</dbReference>
<comment type="caution">
    <text evidence="5">The sequence shown here is derived from an EMBL/GenBank/DDBJ whole genome shotgun (WGS) entry which is preliminary data.</text>
</comment>
<evidence type="ECO:0000313" key="5">
    <source>
        <dbReference type="EMBL" id="KAJ8664167.1"/>
    </source>
</evidence>
<dbReference type="GeneID" id="83207868"/>
<feature type="repeat" description="ANK" evidence="3">
    <location>
        <begin position="77"/>
        <end position="115"/>
    </location>
</feature>
<accession>A0AAD7Y5P5</accession>
<dbReference type="Pfam" id="PF12796">
    <property type="entry name" value="Ank_2"/>
    <property type="match status" value="1"/>
</dbReference>
<dbReference type="PROSITE" id="PS50088">
    <property type="entry name" value="ANK_REPEAT"/>
    <property type="match status" value="1"/>
</dbReference>
<proteinExistence type="predicted"/>
<keyword evidence="6" id="KW-1185">Reference proteome</keyword>
<evidence type="ECO:0000313" key="6">
    <source>
        <dbReference type="Proteomes" id="UP001234581"/>
    </source>
</evidence>
<evidence type="ECO:0000256" key="2">
    <source>
        <dbReference type="ARBA" id="ARBA00023043"/>
    </source>
</evidence>
<dbReference type="PANTHER" id="PTHR24171:SF8">
    <property type="entry name" value="BRCA1-ASSOCIATED RING DOMAIN PROTEIN 1"/>
    <property type="match status" value="1"/>
</dbReference>
<dbReference type="EMBL" id="JARTCD010000001">
    <property type="protein sequence ID" value="KAJ8664167.1"/>
    <property type="molecule type" value="Genomic_DNA"/>
</dbReference>